<evidence type="ECO:0000313" key="3">
    <source>
        <dbReference type="EMBL" id="CAE8644596.1"/>
    </source>
</evidence>
<evidence type="ECO:0000313" key="4">
    <source>
        <dbReference type="Proteomes" id="UP000654075"/>
    </source>
</evidence>
<keyword evidence="4" id="KW-1185">Reference proteome</keyword>
<dbReference type="Proteomes" id="UP000654075">
    <property type="component" value="Unassembled WGS sequence"/>
</dbReference>
<sequence>MVKDELMGTSVGEALSLRNWARRVRWEKFRRLRRRMKMLIAIQDWLKLGLPGVAREGEMSASPASLGAMSDLNKKIKGGNTRADQSSGSGVGAEAELTGAVGEQAVAEHKKKKRGNKKGAQKGKKDE</sequence>
<comment type="caution">
    <text evidence="2">The sequence shown here is derived from an EMBL/GenBank/DDBJ whole genome shotgun (WGS) entry which is preliminary data.</text>
</comment>
<dbReference type="AlphaFoldDB" id="A0A813EE13"/>
<dbReference type="EMBL" id="CAJNNW010002725">
    <property type="protein sequence ID" value="CAE8644596.1"/>
    <property type="molecule type" value="Genomic_DNA"/>
</dbReference>
<proteinExistence type="predicted"/>
<protein>
    <submittedName>
        <fullName evidence="2">Uncharacterized protein</fullName>
    </submittedName>
</protein>
<gene>
    <name evidence="2" type="ORF">PGLA1383_LOCUS14770</name>
    <name evidence="3" type="ORF">PGLA2088_LOCUS3193</name>
</gene>
<organism evidence="2 4">
    <name type="scientific">Polarella glacialis</name>
    <name type="common">Dinoflagellate</name>
    <dbReference type="NCBI Taxonomy" id="89957"/>
    <lineage>
        <taxon>Eukaryota</taxon>
        <taxon>Sar</taxon>
        <taxon>Alveolata</taxon>
        <taxon>Dinophyceae</taxon>
        <taxon>Suessiales</taxon>
        <taxon>Suessiaceae</taxon>
        <taxon>Polarella</taxon>
    </lineage>
</organism>
<reference evidence="2" key="1">
    <citation type="submission" date="2021-02" db="EMBL/GenBank/DDBJ databases">
        <authorList>
            <person name="Dougan E. K."/>
            <person name="Rhodes N."/>
            <person name="Thang M."/>
            <person name="Chan C."/>
        </authorList>
    </citation>
    <scope>NUCLEOTIDE SEQUENCE</scope>
</reference>
<feature type="region of interest" description="Disordered" evidence="1">
    <location>
        <begin position="61"/>
        <end position="127"/>
    </location>
</feature>
<name>A0A813EE13_POLGL</name>
<accession>A0A813EE13</accession>
<dbReference type="Proteomes" id="UP000626109">
    <property type="component" value="Unassembled WGS sequence"/>
</dbReference>
<evidence type="ECO:0000313" key="2">
    <source>
        <dbReference type="EMBL" id="CAE8596304.1"/>
    </source>
</evidence>
<dbReference type="EMBL" id="CAJNNV010008496">
    <property type="protein sequence ID" value="CAE8596304.1"/>
    <property type="molecule type" value="Genomic_DNA"/>
</dbReference>
<evidence type="ECO:0000256" key="1">
    <source>
        <dbReference type="SAM" id="MobiDB-lite"/>
    </source>
</evidence>
<feature type="compositionally biased region" description="Basic residues" evidence="1">
    <location>
        <begin position="109"/>
        <end position="127"/>
    </location>
</feature>